<evidence type="ECO:0000256" key="7">
    <source>
        <dbReference type="SAM" id="Phobius"/>
    </source>
</evidence>
<dbReference type="GO" id="GO:0051301">
    <property type="term" value="P:cell division"/>
    <property type="evidence" value="ECO:0007669"/>
    <property type="project" value="UniProtKB-KW"/>
</dbReference>
<feature type="domain" description="POTRA" evidence="9">
    <location>
        <begin position="200"/>
        <end position="267"/>
    </location>
</feature>
<evidence type="ECO:0000256" key="5">
    <source>
        <dbReference type="ARBA" id="ARBA00023306"/>
    </source>
</evidence>
<dbReference type="Pfam" id="PF03799">
    <property type="entry name" value="FtsQ_DivIB_C"/>
    <property type="match status" value="1"/>
</dbReference>
<dbReference type="GO" id="GO:0005886">
    <property type="term" value="C:plasma membrane"/>
    <property type="evidence" value="ECO:0007669"/>
    <property type="project" value="TreeGrafter"/>
</dbReference>
<evidence type="ECO:0000256" key="1">
    <source>
        <dbReference type="ARBA" id="ARBA00022475"/>
    </source>
</evidence>
<evidence type="ECO:0000259" key="8">
    <source>
        <dbReference type="Pfam" id="PF03799"/>
    </source>
</evidence>
<evidence type="ECO:0000256" key="2">
    <source>
        <dbReference type="ARBA" id="ARBA00022618"/>
    </source>
</evidence>
<dbReference type="PANTHER" id="PTHR37820">
    <property type="entry name" value="CELL DIVISION PROTEIN DIVIB"/>
    <property type="match status" value="1"/>
</dbReference>
<sequence>MKRPGGFDAGQQREPERSAADVRAEREAHAREAAAREAAAREAAERDAREREAVAREREARESATRAAEREWLAERTQAVDAVTGSASGTGATGATDPDPADAQETQDISASLDVARLRGAPERVRALLPKREPREVDPVVAAAKRLRAAERQNKRRVKRETKRFTAESRRRRRRVLIALATVAALVLFVLVGAFTPIMSVREIKVEGATSVNADEVTEALSGFNGVPLALVNENDVLRALEPFPLIQRYAIERVPPSTLIVRIEERVPVIAIAEGDSLRLFDAAGVVLGDVAERPEGVPLGTTAMRNTSSKGFQAASRIVRDMPAGLRAQLTEVSSASGQDVTFTLASGVEVFWGNPEETKRKSLVLETMLKSLGDRPVSHIDVSSTESPIFK</sequence>
<dbReference type="RefSeq" id="WP_185986726.1">
    <property type="nucleotide sequence ID" value="NZ_BAAALZ010000007.1"/>
</dbReference>
<accession>A0A852R7X9</accession>
<evidence type="ECO:0000259" key="9">
    <source>
        <dbReference type="Pfam" id="PF08478"/>
    </source>
</evidence>
<organism evidence="10 11">
    <name type="scientific">Leucobacter aridicollis</name>
    <dbReference type="NCBI Taxonomy" id="283878"/>
    <lineage>
        <taxon>Bacteria</taxon>
        <taxon>Bacillati</taxon>
        <taxon>Actinomycetota</taxon>
        <taxon>Actinomycetes</taxon>
        <taxon>Micrococcales</taxon>
        <taxon>Microbacteriaceae</taxon>
        <taxon>Leucobacter</taxon>
    </lineage>
</organism>
<feature type="domain" description="Cell division protein FtsQ/DivIB C-terminal" evidence="8">
    <location>
        <begin position="279"/>
        <end position="385"/>
    </location>
</feature>
<evidence type="ECO:0000256" key="4">
    <source>
        <dbReference type="ARBA" id="ARBA00022989"/>
    </source>
</evidence>
<keyword evidence="7" id="KW-0472">Membrane</keyword>
<reference evidence="10 11" key="1">
    <citation type="submission" date="2020-07" db="EMBL/GenBank/DDBJ databases">
        <title>Sequencing the genomes of 1000 actinobacteria strains.</title>
        <authorList>
            <person name="Klenk H.-P."/>
        </authorList>
    </citation>
    <scope>NUCLEOTIDE SEQUENCE [LARGE SCALE GENOMIC DNA]</scope>
    <source>
        <strain evidence="10 11">DSM 17380</strain>
    </source>
</reference>
<dbReference type="Proteomes" id="UP000586095">
    <property type="component" value="Unassembled WGS sequence"/>
</dbReference>
<dbReference type="PANTHER" id="PTHR37820:SF1">
    <property type="entry name" value="CELL DIVISION PROTEIN FTSQ"/>
    <property type="match status" value="1"/>
</dbReference>
<keyword evidence="3 7" id="KW-0812">Transmembrane</keyword>
<proteinExistence type="predicted"/>
<keyword evidence="1" id="KW-1003">Cell membrane</keyword>
<dbReference type="EMBL" id="JACCBD010000001">
    <property type="protein sequence ID" value="NYD26539.1"/>
    <property type="molecule type" value="Genomic_DNA"/>
</dbReference>
<evidence type="ECO:0000256" key="6">
    <source>
        <dbReference type="SAM" id="MobiDB-lite"/>
    </source>
</evidence>
<keyword evidence="5" id="KW-0131">Cell cycle</keyword>
<dbReference type="InterPro" id="IPR005548">
    <property type="entry name" value="Cell_div_FtsQ/DivIB_C"/>
</dbReference>
<evidence type="ECO:0000256" key="3">
    <source>
        <dbReference type="ARBA" id="ARBA00022692"/>
    </source>
</evidence>
<keyword evidence="11" id="KW-1185">Reference proteome</keyword>
<evidence type="ECO:0000313" key="11">
    <source>
        <dbReference type="Proteomes" id="UP000586095"/>
    </source>
</evidence>
<feature type="transmembrane region" description="Helical" evidence="7">
    <location>
        <begin position="176"/>
        <end position="195"/>
    </location>
</feature>
<name>A0A852R7X9_9MICO</name>
<keyword evidence="2 10" id="KW-0132">Cell division</keyword>
<gene>
    <name evidence="10" type="ORF">BJ960_001342</name>
</gene>
<feature type="compositionally biased region" description="Low complexity" evidence="6">
    <location>
        <begin position="81"/>
        <end position="103"/>
    </location>
</feature>
<dbReference type="AlphaFoldDB" id="A0A852R7X9"/>
<keyword evidence="4 7" id="KW-1133">Transmembrane helix</keyword>
<dbReference type="Gene3D" id="3.10.20.310">
    <property type="entry name" value="membrane protein fhac"/>
    <property type="match status" value="1"/>
</dbReference>
<dbReference type="InterPro" id="IPR013685">
    <property type="entry name" value="POTRA_FtsQ_type"/>
</dbReference>
<feature type="region of interest" description="Disordered" evidence="6">
    <location>
        <begin position="1"/>
        <end position="105"/>
    </location>
</feature>
<dbReference type="InterPro" id="IPR050487">
    <property type="entry name" value="FtsQ_DivIB"/>
</dbReference>
<evidence type="ECO:0000313" key="10">
    <source>
        <dbReference type="EMBL" id="NYD26539.1"/>
    </source>
</evidence>
<feature type="compositionally biased region" description="Basic and acidic residues" evidence="6">
    <location>
        <begin position="11"/>
        <end position="74"/>
    </location>
</feature>
<protein>
    <submittedName>
        <fullName evidence="10">Cell division protein FtsQ</fullName>
    </submittedName>
</protein>
<comment type="caution">
    <text evidence="10">The sequence shown here is derived from an EMBL/GenBank/DDBJ whole genome shotgun (WGS) entry which is preliminary data.</text>
</comment>
<dbReference type="Pfam" id="PF08478">
    <property type="entry name" value="POTRA_1"/>
    <property type="match status" value="1"/>
</dbReference>